<dbReference type="InterPro" id="IPR011856">
    <property type="entry name" value="tRNA_endonuc-like_dom_sf"/>
</dbReference>
<dbReference type="EMBL" id="JACU01000002">
    <property type="protein sequence ID" value="KMS59443.1"/>
    <property type="molecule type" value="Genomic_DNA"/>
</dbReference>
<dbReference type="PATRIC" id="fig|1114963.3.peg.815"/>
<accession>A0A0J7Y7Y8</accession>
<protein>
    <recommendedName>
        <fullName evidence="2">UPF0102 protein V474_09565</fullName>
    </recommendedName>
</protein>
<reference evidence="3 4" key="1">
    <citation type="journal article" date="2015" name="G3 (Bethesda)">
        <title>Insights into Ongoing Evolution of the Hexachlorocyclohexane Catabolic Pathway from Comparative Genomics of Ten Sphingomonadaceae Strains.</title>
        <authorList>
            <person name="Pearce S.L."/>
            <person name="Oakeshott J.G."/>
            <person name="Pandey G."/>
        </authorList>
    </citation>
    <scope>NUCLEOTIDE SEQUENCE [LARGE SCALE GENOMIC DNA]</scope>
    <source>
        <strain evidence="3 4">LL02</strain>
    </source>
</reference>
<proteinExistence type="inferred from homology"/>
<gene>
    <name evidence="3" type="ORF">V474_09565</name>
</gene>
<name>A0A0J7Y7Y8_9SPHN</name>
<evidence type="ECO:0000256" key="2">
    <source>
        <dbReference type="HAMAP-Rule" id="MF_00048"/>
    </source>
</evidence>
<dbReference type="Pfam" id="PF02021">
    <property type="entry name" value="UPF0102"/>
    <property type="match status" value="1"/>
</dbReference>
<organism evidence="3 4">
    <name type="scientific">Novosphingobium barchaimii LL02</name>
    <dbReference type="NCBI Taxonomy" id="1114963"/>
    <lineage>
        <taxon>Bacteria</taxon>
        <taxon>Pseudomonadati</taxon>
        <taxon>Pseudomonadota</taxon>
        <taxon>Alphaproteobacteria</taxon>
        <taxon>Sphingomonadales</taxon>
        <taxon>Sphingomonadaceae</taxon>
        <taxon>Novosphingobium</taxon>
    </lineage>
</organism>
<keyword evidence="4" id="KW-1185">Reference proteome</keyword>
<dbReference type="HAMAP" id="MF_00048">
    <property type="entry name" value="UPF0102"/>
    <property type="match status" value="1"/>
</dbReference>
<comment type="similarity">
    <text evidence="1 2">Belongs to the UPF0102 family.</text>
</comment>
<dbReference type="GO" id="GO:0003676">
    <property type="term" value="F:nucleic acid binding"/>
    <property type="evidence" value="ECO:0007669"/>
    <property type="project" value="InterPro"/>
</dbReference>
<dbReference type="OrthoDB" id="9812968at2"/>
<dbReference type="Gene3D" id="3.40.1350.10">
    <property type="match status" value="1"/>
</dbReference>
<evidence type="ECO:0000313" key="3">
    <source>
        <dbReference type="EMBL" id="KMS59443.1"/>
    </source>
</evidence>
<comment type="caution">
    <text evidence="3">The sequence shown here is derived from an EMBL/GenBank/DDBJ whole genome shotgun (WGS) entry which is preliminary data.</text>
</comment>
<dbReference type="PANTHER" id="PTHR34039:SF1">
    <property type="entry name" value="UPF0102 PROTEIN YRAN"/>
    <property type="match status" value="1"/>
</dbReference>
<dbReference type="AlphaFoldDB" id="A0A0J7Y7Y8"/>
<evidence type="ECO:0000256" key="1">
    <source>
        <dbReference type="ARBA" id="ARBA00006738"/>
    </source>
</evidence>
<dbReference type="RefSeq" id="WP_059150206.1">
    <property type="nucleotide sequence ID" value="NZ_KQ130452.1"/>
</dbReference>
<dbReference type="InterPro" id="IPR011335">
    <property type="entry name" value="Restrct_endonuc-II-like"/>
</dbReference>
<dbReference type="PANTHER" id="PTHR34039">
    <property type="entry name" value="UPF0102 PROTEIN YRAN"/>
    <property type="match status" value="1"/>
</dbReference>
<sequence length="119" mass="13878">MNTRARAERDGRRGETLAAVYLWLTGWRVLARRVKTRRGEVDLVARRGRMLCFVEVKWRRTGKELDIAIDERRLRRVADGAALLTARYQRPGDDVRIDVILIAPGQWPRRIINAWQPMG</sequence>
<dbReference type="SUPFAM" id="SSF52980">
    <property type="entry name" value="Restriction endonuclease-like"/>
    <property type="match status" value="1"/>
</dbReference>
<dbReference type="Proteomes" id="UP000052268">
    <property type="component" value="Unassembled WGS sequence"/>
</dbReference>
<evidence type="ECO:0000313" key="4">
    <source>
        <dbReference type="Proteomes" id="UP000052268"/>
    </source>
</evidence>
<dbReference type="InterPro" id="IPR003509">
    <property type="entry name" value="UPF0102_YraN-like"/>
</dbReference>